<evidence type="ECO:0000313" key="2">
    <source>
        <dbReference type="Proteomes" id="UP001163321"/>
    </source>
</evidence>
<gene>
    <name evidence="1" type="ORF">PsorP6_012411</name>
</gene>
<sequence length="93" mass="10139">MELVKFASETDDPTFFFWTGGDASVANIASAQTDLGHEPALICIRPNQEQPGDPASSLLMSNSNLSAFPKSNVQMKYSASFQPGKIFLDQINR</sequence>
<name>A0ACC0WEI4_9STRA</name>
<reference evidence="1 2" key="1">
    <citation type="journal article" date="2022" name="bioRxiv">
        <title>The genome of the oomycete Peronosclerospora sorghi, a cosmopolitan pathogen of maize and sorghum, is inflated with dispersed pseudogenes.</title>
        <authorList>
            <person name="Fletcher K."/>
            <person name="Martin F."/>
            <person name="Isakeit T."/>
            <person name="Cavanaugh K."/>
            <person name="Magill C."/>
            <person name="Michelmore R."/>
        </authorList>
    </citation>
    <scope>NUCLEOTIDE SEQUENCE [LARGE SCALE GENOMIC DNA]</scope>
    <source>
        <strain evidence="1">P6</strain>
    </source>
</reference>
<proteinExistence type="predicted"/>
<comment type="caution">
    <text evidence="1">The sequence shown here is derived from an EMBL/GenBank/DDBJ whole genome shotgun (WGS) entry which is preliminary data.</text>
</comment>
<organism evidence="1 2">
    <name type="scientific">Peronosclerospora sorghi</name>
    <dbReference type="NCBI Taxonomy" id="230839"/>
    <lineage>
        <taxon>Eukaryota</taxon>
        <taxon>Sar</taxon>
        <taxon>Stramenopiles</taxon>
        <taxon>Oomycota</taxon>
        <taxon>Peronosporomycetes</taxon>
        <taxon>Peronosporales</taxon>
        <taxon>Peronosporaceae</taxon>
        <taxon>Peronosclerospora</taxon>
    </lineage>
</organism>
<accession>A0ACC0WEI4</accession>
<dbReference type="EMBL" id="CM047592">
    <property type="protein sequence ID" value="KAI9917228.1"/>
    <property type="molecule type" value="Genomic_DNA"/>
</dbReference>
<keyword evidence="2" id="KW-1185">Reference proteome</keyword>
<evidence type="ECO:0000313" key="1">
    <source>
        <dbReference type="EMBL" id="KAI9917228.1"/>
    </source>
</evidence>
<protein>
    <submittedName>
        <fullName evidence="1">Uncharacterized protein</fullName>
    </submittedName>
</protein>
<dbReference type="Proteomes" id="UP001163321">
    <property type="component" value="Chromosome 13"/>
</dbReference>